<dbReference type="GO" id="GO:0052650">
    <property type="term" value="F:all-trans-retinol dehydrogenase (NADP+) activity"/>
    <property type="evidence" value="ECO:0007669"/>
    <property type="project" value="UniProtKB-ARBA"/>
</dbReference>
<dbReference type="Proteomes" id="UP000663193">
    <property type="component" value="Chromosome 20"/>
</dbReference>
<evidence type="ECO:0000256" key="9">
    <source>
        <dbReference type="ARBA" id="ARBA00059620"/>
    </source>
</evidence>
<dbReference type="InterPro" id="IPR020904">
    <property type="entry name" value="Sc_DH/Rdtase_CS"/>
</dbReference>
<dbReference type="PANTHER" id="PTHR24322">
    <property type="entry name" value="PKSB"/>
    <property type="match status" value="1"/>
</dbReference>
<gene>
    <name evidence="12" type="ORF">JI435_146470</name>
</gene>
<comment type="function">
    <text evidence="9">Catalyzes the reduction of all-trans-retinal to all-trans-retinol in the presence of NADPH.</text>
</comment>
<evidence type="ECO:0000256" key="11">
    <source>
        <dbReference type="ARBA" id="ARBA00082544"/>
    </source>
</evidence>
<dbReference type="Pfam" id="PF00106">
    <property type="entry name" value="adh_short"/>
    <property type="match status" value="1"/>
</dbReference>
<evidence type="ECO:0000256" key="8">
    <source>
        <dbReference type="ARBA" id="ARBA00023136"/>
    </source>
</evidence>
<organism evidence="12 13">
    <name type="scientific">Phaeosphaeria nodorum (strain SN15 / ATCC MYA-4574 / FGSC 10173)</name>
    <name type="common">Glume blotch fungus</name>
    <name type="synonym">Parastagonospora nodorum</name>
    <dbReference type="NCBI Taxonomy" id="321614"/>
    <lineage>
        <taxon>Eukaryota</taxon>
        <taxon>Fungi</taxon>
        <taxon>Dikarya</taxon>
        <taxon>Ascomycota</taxon>
        <taxon>Pezizomycotina</taxon>
        <taxon>Dothideomycetes</taxon>
        <taxon>Pleosporomycetidae</taxon>
        <taxon>Pleosporales</taxon>
        <taxon>Pleosporineae</taxon>
        <taxon>Phaeosphaeriaceae</taxon>
        <taxon>Parastagonospora</taxon>
    </lineage>
</organism>
<reference evidence="13" key="1">
    <citation type="journal article" date="2021" name="BMC Genomics">
        <title>Chromosome-level genome assembly and manually-curated proteome of model necrotroph Parastagonospora nodorum Sn15 reveals a genome-wide trove of candidate effector homologs, and redundancy of virulence-related functions within an accessory chromosome.</title>
        <authorList>
            <person name="Bertazzoni S."/>
            <person name="Jones D.A.B."/>
            <person name="Phan H.T."/>
            <person name="Tan K.-C."/>
            <person name="Hane J.K."/>
        </authorList>
    </citation>
    <scope>NUCLEOTIDE SEQUENCE [LARGE SCALE GENOMIC DNA]</scope>
    <source>
        <strain evidence="13">SN15 / ATCC MYA-4574 / FGSC 10173)</strain>
    </source>
</reference>
<keyword evidence="5" id="KW-1133">Transmembrane helix</keyword>
<protein>
    <recommendedName>
        <fullName evidence="10">Short-chain dehydrogenase/reductase 3</fullName>
    </recommendedName>
    <alternativeName>
        <fullName evidence="11">Retinal short-chain dehydrogenase/reductase 1</fullName>
    </alternativeName>
</protein>
<dbReference type="VEuPathDB" id="FungiDB:JI435_146470"/>
<evidence type="ECO:0000313" key="13">
    <source>
        <dbReference type="Proteomes" id="UP000663193"/>
    </source>
</evidence>
<sequence>MLTFDHVVTAVYSSVLNPWLTIPLVAAYGYAKPEELSVVLKKGSRGYRPEITAISGSVKKCAYIILYSISVRLVNILNKRALNNGVSDAFNWDEEMVVVTGGAGGIGGDMVKQLASKGTKIAVLDVMPLTYSKPANVEYFKCDLTNADSLTVAADQIREKWGNPTVLCCIAGVVRGKPLLDLNKRDLDLTFGVNTIGVAMCYKEFVPSMVKANHGHVVTMASATAYLAVAGMVDYAASKSATLALHEGLQSELKNVYNAPKVRCTVLCPSIVATNMFTGLSTPSQFFNPILTSQQVAGAAVSAIWAGEARHIELPWLSKFMQAQIRSAPSFFRIGIQDGGKNAMTTFSGHKTMD</sequence>
<dbReference type="EMBL" id="CP069042">
    <property type="protein sequence ID" value="QRD06081.1"/>
    <property type="molecule type" value="Genomic_DNA"/>
</dbReference>
<dbReference type="Gene3D" id="3.40.50.720">
    <property type="entry name" value="NAD(P)-binding Rossmann-like Domain"/>
    <property type="match status" value="1"/>
</dbReference>
<dbReference type="OrthoDB" id="3692528at2759"/>
<comment type="subcellular location">
    <subcellularLocation>
        <location evidence="1">Membrane</location>
        <topology evidence="1">Multi-pass membrane protein</topology>
    </subcellularLocation>
</comment>
<dbReference type="GO" id="GO:0016020">
    <property type="term" value="C:membrane"/>
    <property type="evidence" value="ECO:0007669"/>
    <property type="project" value="UniProtKB-SubCell"/>
</dbReference>
<dbReference type="SUPFAM" id="SSF51735">
    <property type="entry name" value="NAD(P)-binding Rossmann-fold domains"/>
    <property type="match status" value="1"/>
</dbReference>
<evidence type="ECO:0000256" key="5">
    <source>
        <dbReference type="ARBA" id="ARBA00022989"/>
    </source>
</evidence>
<evidence type="ECO:0000313" key="12">
    <source>
        <dbReference type="EMBL" id="QRD06081.1"/>
    </source>
</evidence>
<evidence type="ECO:0000256" key="6">
    <source>
        <dbReference type="ARBA" id="ARBA00023002"/>
    </source>
</evidence>
<keyword evidence="7" id="KW-0443">Lipid metabolism</keyword>
<proteinExistence type="inferred from homology"/>
<evidence type="ECO:0000256" key="2">
    <source>
        <dbReference type="ARBA" id="ARBA00006484"/>
    </source>
</evidence>
<dbReference type="PROSITE" id="PS00061">
    <property type="entry name" value="ADH_SHORT"/>
    <property type="match status" value="1"/>
</dbReference>
<keyword evidence="13" id="KW-1185">Reference proteome</keyword>
<comment type="similarity">
    <text evidence="2">Belongs to the short-chain dehydrogenases/reductases (SDR) family.</text>
</comment>
<dbReference type="AlphaFoldDB" id="A0A7U2IA59"/>
<dbReference type="InterPro" id="IPR036291">
    <property type="entry name" value="NAD(P)-bd_dom_sf"/>
</dbReference>
<keyword evidence="8" id="KW-0472">Membrane</keyword>
<evidence type="ECO:0000256" key="1">
    <source>
        <dbReference type="ARBA" id="ARBA00004141"/>
    </source>
</evidence>
<dbReference type="PANTHER" id="PTHR24322:SF736">
    <property type="entry name" value="RETINOL DEHYDROGENASE 10"/>
    <property type="match status" value="1"/>
</dbReference>
<keyword evidence="3" id="KW-0812">Transmembrane</keyword>
<keyword evidence="6" id="KW-0560">Oxidoreductase</keyword>
<dbReference type="InterPro" id="IPR002347">
    <property type="entry name" value="SDR_fam"/>
</dbReference>
<accession>A0A7U2IA59</accession>
<dbReference type="FunFam" id="3.40.50.720:FF:000131">
    <property type="entry name" value="Short-chain dehydrogenase/reductase 3"/>
    <property type="match status" value="1"/>
</dbReference>
<name>A0A7U2IA59_PHANO</name>
<keyword evidence="4" id="KW-0521">NADP</keyword>
<evidence type="ECO:0000256" key="3">
    <source>
        <dbReference type="ARBA" id="ARBA00022692"/>
    </source>
</evidence>
<evidence type="ECO:0000256" key="10">
    <source>
        <dbReference type="ARBA" id="ARBA00068717"/>
    </source>
</evidence>
<dbReference type="PRINTS" id="PR00081">
    <property type="entry name" value="GDHRDH"/>
</dbReference>
<evidence type="ECO:0000256" key="7">
    <source>
        <dbReference type="ARBA" id="ARBA00023098"/>
    </source>
</evidence>
<evidence type="ECO:0000256" key="4">
    <source>
        <dbReference type="ARBA" id="ARBA00022857"/>
    </source>
</evidence>